<organism evidence="3 4">
    <name type="scientific">Candidatus Mediterraneibacter gallistercoris</name>
    <dbReference type="NCBI Taxonomy" id="2838671"/>
    <lineage>
        <taxon>Bacteria</taxon>
        <taxon>Bacillati</taxon>
        <taxon>Bacillota</taxon>
        <taxon>Clostridia</taxon>
        <taxon>Lachnospirales</taxon>
        <taxon>Lachnospiraceae</taxon>
        <taxon>Mediterraneibacter</taxon>
    </lineage>
</organism>
<dbReference type="Gene3D" id="2.60.40.1080">
    <property type="match status" value="1"/>
</dbReference>
<comment type="caution">
    <text evidence="3">The sequence shown here is derived from an EMBL/GenBank/DDBJ whole genome shotgun (WGS) entry which is preliminary data.</text>
</comment>
<sequence>MKKDDMDNRIGLPKGYRISHGGRNYIISRYISAGGNSIVYEAWYQDSLMPEKTHQVLIKELYPYDPMGRITRQKNMCLEIGDGAEKLYSDHKKSYLLGNRVHLTLAQEGRGGIAENLDSFEENGTVYTVLTARKGEVLAEMLEEKRYFPSLEDTVACVRGLLNILELFHENRLLHLDVSPDNIFMLESREKGAFPTELLLLDFNSVYSMDDRTAYLGDYYPGKPGYMAPEAALSRTEEMGPWTDLYSVTAVWYTLLCDGKAPQDMEISSEEELVSPYSRLLLHEKEVAAEQVNRILRRGLRIMPSDRYSSTAEMRRGIQELSDILTGAVRIPVSRIPTSEMVGKTGDTEDTGNNGSTGARKAGKIWNKRSWRAGVWTAGALLLVCAAFLGGRMSLRTENIGPVTTENTKLDLYQFPLETDDSVVLTQQDVRYPLVDNRMDVQVQTSTAVRIMLKDYSHDRDTSEVIDTYSLFTFYTGEGDKRGWQNADLTYDFFYTEDNTLHMELPFQDPNHFNLDYVGVIFQNFNYDESELILDITRCTLIDGEGNAYEMTELLGSHLLFFDEERWQQNMITTENKEYVETFDDIRGGRLIVDAQVCYLDPVLEVIWTSDKPEIATVDERGRVEGLRQGTATLTATVRDKNTGEERSTQMIVNVISKL</sequence>
<dbReference type="InterPro" id="IPR000719">
    <property type="entry name" value="Prot_kinase_dom"/>
</dbReference>
<protein>
    <submittedName>
        <fullName evidence="3">Ig-like domain-containing protein</fullName>
    </submittedName>
</protein>
<dbReference type="InterPro" id="IPR011009">
    <property type="entry name" value="Kinase-like_dom_sf"/>
</dbReference>
<evidence type="ECO:0000256" key="1">
    <source>
        <dbReference type="SAM" id="MobiDB-lite"/>
    </source>
</evidence>
<dbReference type="InterPro" id="IPR008964">
    <property type="entry name" value="Invasin/intimin_cell_adhesion"/>
</dbReference>
<reference evidence="3" key="2">
    <citation type="submission" date="2021-04" db="EMBL/GenBank/DDBJ databases">
        <authorList>
            <person name="Gilroy R."/>
        </authorList>
    </citation>
    <scope>NUCLEOTIDE SEQUENCE</scope>
    <source>
        <strain evidence="3">CHK165-2605</strain>
    </source>
</reference>
<dbReference type="SUPFAM" id="SSF49373">
    <property type="entry name" value="Invasin/intimin cell-adhesion fragments"/>
    <property type="match status" value="1"/>
</dbReference>
<dbReference type="Pfam" id="PF00069">
    <property type="entry name" value="Pkinase"/>
    <property type="match status" value="1"/>
</dbReference>
<dbReference type="PROSITE" id="PS50011">
    <property type="entry name" value="PROTEIN_KINASE_DOM"/>
    <property type="match status" value="1"/>
</dbReference>
<accession>A0A9D2T2P3</accession>
<dbReference type="InterPro" id="IPR003343">
    <property type="entry name" value="Big_2"/>
</dbReference>
<feature type="region of interest" description="Disordered" evidence="1">
    <location>
        <begin position="340"/>
        <end position="360"/>
    </location>
</feature>
<dbReference type="SUPFAM" id="SSF56112">
    <property type="entry name" value="Protein kinase-like (PK-like)"/>
    <property type="match status" value="1"/>
</dbReference>
<dbReference type="Pfam" id="PF02368">
    <property type="entry name" value="Big_2"/>
    <property type="match status" value="1"/>
</dbReference>
<evidence type="ECO:0000259" key="2">
    <source>
        <dbReference type="PROSITE" id="PS50011"/>
    </source>
</evidence>
<feature type="domain" description="Protein kinase" evidence="2">
    <location>
        <begin position="25"/>
        <end position="325"/>
    </location>
</feature>
<dbReference type="PANTHER" id="PTHR24347">
    <property type="entry name" value="SERINE/THREONINE-PROTEIN KINASE"/>
    <property type="match status" value="1"/>
</dbReference>
<dbReference type="Proteomes" id="UP000823895">
    <property type="component" value="Unassembled WGS sequence"/>
</dbReference>
<proteinExistence type="predicted"/>
<dbReference type="GO" id="GO:0004672">
    <property type="term" value="F:protein kinase activity"/>
    <property type="evidence" value="ECO:0007669"/>
    <property type="project" value="InterPro"/>
</dbReference>
<gene>
    <name evidence="3" type="ORF">H9756_06665</name>
</gene>
<dbReference type="AlphaFoldDB" id="A0A9D2T2P3"/>
<name>A0A9D2T2P3_9FIRM</name>
<dbReference type="SMART" id="SM00220">
    <property type="entry name" value="S_TKc"/>
    <property type="match status" value="1"/>
</dbReference>
<reference evidence="3" key="1">
    <citation type="journal article" date="2021" name="PeerJ">
        <title>Extensive microbial diversity within the chicken gut microbiome revealed by metagenomics and culture.</title>
        <authorList>
            <person name="Gilroy R."/>
            <person name="Ravi A."/>
            <person name="Getino M."/>
            <person name="Pursley I."/>
            <person name="Horton D.L."/>
            <person name="Alikhan N.F."/>
            <person name="Baker D."/>
            <person name="Gharbi K."/>
            <person name="Hall N."/>
            <person name="Watson M."/>
            <person name="Adriaenssens E.M."/>
            <person name="Foster-Nyarko E."/>
            <person name="Jarju S."/>
            <person name="Secka A."/>
            <person name="Antonio M."/>
            <person name="Oren A."/>
            <person name="Chaudhuri R.R."/>
            <person name="La Ragione R."/>
            <person name="Hildebrand F."/>
            <person name="Pallen M.J."/>
        </authorList>
    </citation>
    <scope>NUCLEOTIDE SEQUENCE</scope>
    <source>
        <strain evidence="3">CHK165-2605</strain>
    </source>
</reference>
<dbReference type="GO" id="GO:0005524">
    <property type="term" value="F:ATP binding"/>
    <property type="evidence" value="ECO:0007669"/>
    <property type="project" value="InterPro"/>
</dbReference>
<dbReference type="Gene3D" id="1.10.510.10">
    <property type="entry name" value="Transferase(Phosphotransferase) domain 1"/>
    <property type="match status" value="1"/>
</dbReference>
<evidence type="ECO:0000313" key="3">
    <source>
        <dbReference type="EMBL" id="HJC43349.1"/>
    </source>
</evidence>
<dbReference type="EMBL" id="DWWI01000145">
    <property type="protein sequence ID" value="HJC43349.1"/>
    <property type="molecule type" value="Genomic_DNA"/>
</dbReference>
<evidence type="ECO:0000313" key="4">
    <source>
        <dbReference type="Proteomes" id="UP000823895"/>
    </source>
</evidence>